<dbReference type="SUPFAM" id="SSF53822">
    <property type="entry name" value="Periplasmic binding protein-like I"/>
    <property type="match status" value="1"/>
</dbReference>
<evidence type="ECO:0000256" key="1">
    <source>
        <dbReference type="ARBA" id="ARBA00004196"/>
    </source>
</evidence>
<protein>
    <submittedName>
        <fullName evidence="6">Ribose transport system substrate-binding protein</fullName>
    </submittedName>
</protein>
<accession>A0A562QT14</accession>
<dbReference type="RefSeq" id="WP_144448721.1">
    <property type="nucleotide sequence ID" value="NZ_VLKZ01000001.1"/>
</dbReference>
<keyword evidence="3 4" id="KW-0732">Signal</keyword>
<keyword evidence="7" id="KW-1185">Reference proteome</keyword>
<evidence type="ECO:0000256" key="3">
    <source>
        <dbReference type="ARBA" id="ARBA00022729"/>
    </source>
</evidence>
<evidence type="ECO:0000256" key="2">
    <source>
        <dbReference type="ARBA" id="ARBA00007639"/>
    </source>
</evidence>
<dbReference type="GO" id="GO:0030313">
    <property type="term" value="C:cell envelope"/>
    <property type="evidence" value="ECO:0007669"/>
    <property type="project" value="UniProtKB-SubCell"/>
</dbReference>
<dbReference type="Gene3D" id="3.40.50.2300">
    <property type="match status" value="2"/>
</dbReference>
<evidence type="ECO:0000256" key="4">
    <source>
        <dbReference type="SAM" id="SignalP"/>
    </source>
</evidence>
<sequence length="382" mass="40755">MKKMYAGLFVFILILVLSACGTEEASQASSEPKTNNSEAITINQDIPDNEVISTGPYGESAISAKTLQLTAEEVAKIKEGNFTAAISLHYAGNDWSNAQVKGITETFEKMGIEVISVTDAQFRPEKQVADIETILARNPDILVSFPVDPVSMAPSYKQALDAGVKLVFMDNPPQDFVAGEDYVSVVSADNYGNGVEAAHLLAKSLGEKGKIGVLFLDIDFFVTNQRKEAFEKTIKEQYPDIEIVASAGVADPNEADAVASALLTRHPDLDGMFSVWDLLGDGVMSAARTAGREDLAISTIDLGINAAISIAQGGMTKGLGAQLPYDQGVAEAILGGYSLLGKEAPPYVAVPAMSVTQENVLEAWETVYQTEPPVELQEAAKQ</sequence>
<name>A0A562QT14_9BACI</name>
<dbReference type="EMBL" id="VLKZ01000001">
    <property type="protein sequence ID" value="TWI59899.1"/>
    <property type="molecule type" value="Genomic_DNA"/>
</dbReference>
<dbReference type="InterPro" id="IPR025997">
    <property type="entry name" value="SBP_2_dom"/>
</dbReference>
<gene>
    <name evidence="6" type="ORF">IQ10_00322</name>
</gene>
<dbReference type="PROSITE" id="PS51257">
    <property type="entry name" value="PROKAR_LIPOPROTEIN"/>
    <property type="match status" value="1"/>
</dbReference>
<evidence type="ECO:0000313" key="7">
    <source>
        <dbReference type="Proteomes" id="UP000315711"/>
    </source>
</evidence>
<evidence type="ECO:0000259" key="5">
    <source>
        <dbReference type="Pfam" id="PF13407"/>
    </source>
</evidence>
<dbReference type="GO" id="GO:0030246">
    <property type="term" value="F:carbohydrate binding"/>
    <property type="evidence" value="ECO:0007669"/>
    <property type="project" value="UniProtKB-ARBA"/>
</dbReference>
<dbReference type="Pfam" id="PF13407">
    <property type="entry name" value="Peripla_BP_4"/>
    <property type="match status" value="1"/>
</dbReference>
<feature type="chain" id="PRO_5039561087" evidence="4">
    <location>
        <begin position="22"/>
        <end position="382"/>
    </location>
</feature>
<dbReference type="InterPro" id="IPR028082">
    <property type="entry name" value="Peripla_BP_I"/>
</dbReference>
<dbReference type="AlphaFoldDB" id="A0A562QT14"/>
<feature type="signal peptide" evidence="4">
    <location>
        <begin position="1"/>
        <end position="21"/>
    </location>
</feature>
<organism evidence="6 7">
    <name type="scientific">Halalkalibacter nanhaiisediminis</name>
    <dbReference type="NCBI Taxonomy" id="688079"/>
    <lineage>
        <taxon>Bacteria</taxon>
        <taxon>Bacillati</taxon>
        <taxon>Bacillota</taxon>
        <taxon>Bacilli</taxon>
        <taxon>Bacillales</taxon>
        <taxon>Bacillaceae</taxon>
        <taxon>Halalkalibacter</taxon>
    </lineage>
</organism>
<dbReference type="CDD" id="cd06316">
    <property type="entry name" value="PBP1_ABC_sugar_binding-like"/>
    <property type="match status" value="1"/>
</dbReference>
<dbReference type="OrthoDB" id="1957427at2"/>
<dbReference type="PANTHER" id="PTHR46847">
    <property type="entry name" value="D-ALLOSE-BINDING PERIPLASMIC PROTEIN-RELATED"/>
    <property type="match status" value="1"/>
</dbReference>
<feature type="domain" description="Periplasmic binding protein" evidence="5">
    <location>
        <begin position="85"/>
        <end position="328"/>
    </location>
</feature>
<comment type="subcellular location">
    <subcellularLocation>
        <location evidence="1">Cell envelope</location>
    </subcellularLocation>
</comment>
<dbReference type="Proteomes" id="UP000315711">
    <property type="component" value="Unassembled WGS sequence"/>
</dbReference>
<comment type="caution">
    <text evidence="6">The sequence shown here is derived from an EMBL/GenBank/DDBJ whole genome shotgun (WGS) entry which is preliminary data.</text>
</comment>
<reference evidence="6 7" key="1">
    <citation type="journal article" date="2015" name="Stand. Genomic Sci.">
        <title>Genomic Encyclopedia of Bacterial and Archaeal Type Strains, Phase III: the genomes of soil and plant-associated and newly described type strains.</title>
        <authorList>
            <person name="Whitman W.B."/>
            <person name="Woyke T."/>
            <person name="Klenk H.P."/>
            <person name="Zhou Y."/>
            <person name="Lilburn T.G."/>
            <person name="Beck B.J."/>
            <person name="De Vos P."/>
            <person name="Vandamme P."/>
            <person name="Eisen J.A."/>
            <person name="Garrity G."/>
            <person name="Hugenholtz P."/>
            <person name="Kyrpides N.C."/>
        </authorList>
    </citation>
    <scope>NUCLEOTIDE SEQUENCE [LARGE SCALE GENOMIC DNA]</scope>
    <source>
        <strain evidence="6 7">CGMCC 1.10116</strain>
    </source>
</reference>
<dbReference type="PANTHER" id="PTHR46847:SF1">
    <property type="entry name" value="D-ALLOSE-BINDING PERIPLASMIC PROTEIN-RELATED"/>
    <property type="match status" value="1"/>
</dbReference>
<proteinExistence type="inferred from homology"/>
<evidence type="ECO:0000313" key="6">
    <source>
        <dbReference type="EMBL" id="TWI59899.1"/>
    </source>
</evidence>
<comment type="similarity">
    <text evidence="2">Belongs to the bacterial solute-binding protein 2 family.</text>
</comment>